<dbReference type="GO" id="GO:0003677">
    <property type="term" value="F:DNA binding"/>
    <property type="evidence" value="ECO:0007669"/>
    <property type="project" value="UniProtKB-KW"/>
</dbReference>
<dbReference type="Pfam" id="PF01420">
    <property type="entry name" value="Methylase_S"/>
    <property type="match status" value="1"/>
</dbReference>
<dbReference type="InterPro" id="IPR044946">
    <property type="entry name" value="Restrct_endonuc_typeI_TRD_sf"/>
</dbReference>
<dbReference type="GO" id="GO:0009307">
    <property type="term" value="P:DNA restriction-modification system"/>
    <property type="evidence" value="ECO:0007669"/>
    <property type="project" value="UniProtKB-KW"/>
</dbReference>
<dbReference type="AlphaFoldDB" id="A0A6L3K1C6"/>
<protein>
    <recommendedName>
        <fullName evidence="4">Type I restriction modification DNA specificity domain-containing protein</fullName>
    </recommendedName>
</protein>
<proteinExistence type="inferred from homology"/>
<dbReference type="InterPro" id="IPR000055">
    <property type="entry name" value="Restrct_endonuc_typeI_TRD"/>
</dbReference>
<evidence type="ECO:0000256" key="3">
    <source>
        <dbReference type="ARBA" id="ARBA00023125"/>
    </source>
</evidence>
<feature type="domain" description="Type I restriction modification DNA specificity" evidence="4">
    <location>
        <begin position="55"/>
        <end position="192"/>
    </location>
</feature>
<keyword evidence="3" id="KW-0238">DNA-binding</keyword>
<dbReference type="SUPFAM" id="SSF116734">
    <property type="entry name" value="DNA methylase specificity domain"/>
    <property type="match status" value="2"/>
</dbReference>
<evidence type="ECO:0000313" key="6">
    <source>
        <dbReference type="Proteomes" id="UP000482653"/>
    </source>
</evidence>
<gene>
    <name evidence="5" type="ORF">F2Y87_11665</name>
</gene>
<reference evidence="5 6" key="1">
    <citation type="journal article" date="2019" name="Nat. Med.">
        <title>A library of human gut bacterial isolates paired with longitudinal multiomics data enables mechanistic microbiome research.</title>
        <authorList>
            <person name="Poyet M."/>
            <person name="Groussin M."/>
            <person name="Gibbons S.M."/>
            <person name="Avila-Pacheco J."/>
            <person name="Jiang X."/>
            <person name="Kearney S.M."/>
            <person name="Perrotta A.R."/>
            <person name="Berdy B."/>
            <person name="Zhao S."/>
            <person name="Lieberman T.D."/>
            <person name="Swanson P.K."/>
            <person name="Smith M."/>
            <person name="Roesemann S."/>
            <person name="Alexander J.E."/>
            <person name="Rich S.A."/>
            <person name="Livny J."/>
            <person name="Vlamakis H."/>
            <person name="Clish C."/>
            <person name="Bullock K."/>
            <person name="Deik A."/>
            <person name="Scott J."/>
            <person name="Pierce K.A."/>
            <person name="Xavier R.J."/>
            <person name="Alm E.J."/>
        </authorList>
    </citation>
    <scope>NUCLEOTIDE SEQUENCE [LARGE SCALE GENOMIC DNA]</scope>
    <source>
        <strain evidence="5 6">BIOML-A8</strain>
    </source>
</reference>
<dbReference type="Gene3D" id="3.90.220.20">
    <property type="entry name" value="DNA methylase specificity domains"/>
    <property type="match status" value="2"/>
</dbReference>
<dbReference type="Proteomes" id="UP000482653">
    <property type="component" value="Unassembled WGS sequence"/>
</dbReference>
<sequence length="468" mass="53422">MQTNKVNISNIIDKHRMDASFFMTENSYRGYVSLSKYVSVKGGKRIPKGEFFSFQRTDYLYLRLSDIDNFEAIDFAKFNSISEDLFIKLHRYQIEENELIISIAGTIGRTFIVKNIPIGKKVILTENCAKLVLKDNNVLPEYLRIVLESNIIQEQIYANRIKTTIPKIGLDRIGRLKLPAIPHVDIQSQIVEQHTQAQEAKQTKDREAKSLLDSIDSFILKTLGVILPSRDTYAKENKVTLSQLIGNRYDPYYHNEYFEEAFKHLKETSNYNLVRLRDISVLITSGITPKSGGDDYTDSEHGVAFIRSGNIDIMGEVDFDNLLYIKREVHDTRMKSSKVQNGDIMIAIVGATIGQVGIYHSSREANINQAIALVRLKDVYNPEYIKEVIKSSIGQLNLDRLKRPVARANINLEEISTMLIPVPEIEVQDEIVKSIVSIRQQAKRLQKEGVELLEKTKQEIENIILGNL</sequence>
<organism evidence="5 6">
    <name type="scientific">Bacteroides cellulosilyticus</name>
    <dbReference type="NCBI Taxonomy" id="246787"/>
    <lineage>
        <taxon>Bacteria</taxon>
        <taxon>Pseudomonadati</taxon>
        <taxon>Bacteroidota</taxon>
        <taxon>Bacteroidia</taxon>
        <taxon>Bacteroidales</taxon>
        <taxon>Bacteroidaceae</taxon>
        <taxon>Bacteroides</taxon>
    </lineage>
</organism>
<evidence type="ECO:0000256" key="1">
    <source>
        <dbReference type="ARBA" id="ARBA00010923"/>
    </source>
</evidence>
<dbReference type="PANTHER" id="PTHR30408">
    <property type="entry name" value="TYPE-1 RESTRICTION ENZYME ECOKI SPECIFICITY PROTEIN"/>
    <property type="match status" value="1"/>
</dbReference>
<keyword evidence="2" id="KW-0680">Restriction system</keyword>
<comment type="caution">
    <text evidence="5">The sequence shown here is derived from an EMBL/GenBank/DDBJ whole genome shotgun (WGS) entry which is preliminary data.</text>
</comment>
<name>A0A6L3K1C6_9BACE</name>
<evidence type="ECO:0000259" key="4">
    <source>
        <dbReference type="Pfam" id="PF01420"/>
    </source>
</evidence>
<dbReference type="InterPro" id="IPR052021">
    <property type="entry name" value="Type-I_RS_S_subunit"/>
</dbReference>
<dbReference type="RefSeq" id="WP_149946811.1">
    <property type="nucleotide sequence ID" value="NZ_JBBNMF010000017.1"/>
</dbReference>
<accession>A0A6L3K1C6</accession>
<evidence type="ECO:0000313" key="5">
    <source>
        <dbReference type="EMBL" id="KAA5419007.1"/>
    </source>
</evidence>
<comment type="similarity">
    <text evidence="1">Belongs to the type-I restriction system S methylase family.</text>
</comment>
<dbReference type="EMBL" id="VVYX01000012">
    <property type="protein sequence ID" value="KAA5419007.1"/>
    <property type="molecule type" value="Genomic_DNA"/>
</dbReference>
<evidence type="ECO:0000256" key="2">
    <source>
        <dbReference type="ARBA" id="ARBA00022747"/>
    </source>
</evidence>
<dbReference type="PANTHER" id="PTHR30408:SF12">
    <property type="entry name" value="TYPE I RESTRICTION ENZYME MJAVIII SPECIFICITY SUBUNIT"/>
    <property type="match status" value="1"/>
</dbReference>